<feature type="compositionally biased region" description="Basic and acidic residues" evidence="1">
    <location>
        <begin position="25"/>
        <end position="39"/>
    </location>
</feature>
<feature type="region of interest" description="Disordered" evidence="1">
    <location>
        <begin position="690"/>
        <end position="714"/>
    </location>
</feature>
<feature type="compositionally biased region" description="Acidic residues" evidence="1">
    <location>
        <begin position="699"/>
        <end position="708"/>
    </location>
</feature>
<feature type="compositionally biased region" description="Pro residues" evidence="1">
    <location>
        <begin position="276"/>
        <end position="289"/>
    </location>
</feature>
<comment type="caution">
    <text evidence="2">The sequence shown here is derived from an EMBL/GenBank/DDBJ whole genome shotgun (WGS) entry which is preliminary data.</text>
</comment>
<feature type="compositionally biased region" description="Basic and acidic residues" evidence="1">
    <location>
        <begin position="160"/>
        <end position="194"/>
    </location>
</feature>
<organism evidence="2 3">
    <name type="scientific">Tothia fuscella</name>
    <dbReference type="NCBI Taxonomy" id="1048955"/>
    <lineage>
        <taxon>Eukaryota</taxon>
        <taxon>Fungi</taxon>
        <taxon>Dikarya</taxon>
        <taxon>Ascomycota</taxon>
        <taxon>Pezizomycotina</taxon>
        <taxon>Dothideomycetes</taxon>
        <taxon>Pleosporomycetidae</taxon>
        <taxon>Venturiales</taxon>
        <taxon>Cylindrosympodiaceae</taxon>
        <taxon>Tothia</taxon>
    </lineage>
</organism>
<feature type="compositionally biased region" description="Basic and acidic residues" evidence="1">
    <location>
        <begin position="565"/>
        <end position="586"/>
    </location>
</feature>
<feature type="compositionally biased region" description="Basic and acidic residues" evidence="1">
    <location>
        <begin position="255"/>
        <end position="267"/>
    </location>
</feature>
<feature type="compositionally biased region" description="Basic and acidic residues" evidence="1">
    <location>
        <begin position="86"/>
        <end position="108"/>
    </location>
</feature>
<feature type="compositionally biased region" description="Polar residues" evidence="1">
    <location>
        <begin position="546"/>
        <end position="561"/>
    </location>
</feature>
<feature type="compositionally biased region" description="Basic and acidic residues" evidence="1">
    <location>
        <begin position="134"/>
        <end position="150"/>
    </location>
</feature>
<feature type="compositionally biased region" description="Polar residues" evidence="1">
    <location>
        <begin position="302"/>
        <end position="331"/>
    </location>
</feature>
<keyword evidence="3" id="KW-1185">Reference proteome</keyword>
<evidence type="ECO:0000313" key="2">
    <source>
        <dbReference type="EMBL" id="KAF2423321.1"/>
    </source>
</evidence>
<dbReference type="EMBL" id="MU007083">
    <property type="protein sequence ID" value="KAF2423321.1"/>
    <property type="molecule type" value="Genomic_DNA"/>
</dbReference>
<feature type="compositionally biased region" description="Polar residues" evidence="1">
    <location>
        <begin position="443"/>
        <end position="455"/>
    </location>
</feature>
<feature type="region of interest" description="Disordered" evidence="1">
    <location>
        <begin position="1"/>
        <end position="603"/>
    </location>
</feature>
<dbReference type="Proteomes" id="UP000800235">
    <property type="component" value="Unassembled WGS sequence"/>
</dbReference>
<feature type="compositionally biased region" description="Polar residues" evidence="1">
    <location>
        <begin position="114"/>
        <end position="127"/>
    </location>
</feature>
<sequence length="870" mass="96993">MSRYIPSRERDRTPPRYASNSWTPRGDRSNDFGRNDIPRGPRQADTPTRAPSAPRGRGGFRDSDRMTDRWRDEDRFGRGRTPPRRGSREFPKPIDTERARRDSREGLREGPPSAGSNLSDAPRNNSYRGGFGRGRGEFRGRGYQGDDRNTFRPRSRSRGPRRDRSVDSREDFRERPSDPDDRRFYRDREERDGSYFRPGQNSRPDVRPSVHGGPSTALSTTQNERPPPLQDRSTRDPRREHDLSRRGSSLSENIASKDARRDVERYDLINGRPDPVRPPRPTSPPPSAPQVPAFGSFRPNFVNHQINSTPSSISWVNPNLQKAPLASSQSLKGPPTAPRALAAVSQPALAHPPTAPKADRVFDQPRPVPNSSILHDTGSKEITQASRQAISPSLKSSKSLGDTPQNVSTPTAPARDMATASTVKHLAPPSAPRAMTRAPSPNPSSTTWARTNVPHTSPRLLQGNIPTGPKADRIAPQALRTQPPPSKSYRATSQTYTERAPIVPSKRESNGQERERRSTSEPRTDDAQPLGEAVVDLDSEPHQISPPITQNMNDTVNNSLNPLPEKSEEPHDVEMAESAIHTRAEESPAGPRNIPESLHDLSEDDDELDVKDFLVQMESKFNKDKARLLAKMVDLSAEEFCPSSLLEAAARLASIKLVASALEYKPPQVDERKSVKQELVVELDTTESPIAVEGGNDGVDVDMEDDDSSRESSVFRMSTPDLDALPYLEKGPPTPLSDPDPFCNTLYGTIAEQDIKARLQSTYVGDDTEQEAARKYYRDIYMPWKRHILNMDRLKENQPGGGEEEAEAEEVPSFLLVLTRKWARSMEAPLRWLLTLVDLAEPLLHNGQKMPKESKDLNLQPLGGNPELRD</sequence>
<feature type="region of interest" description="Disordered" evidence="1">
    <location>
        <begin position="848"/>
        <end position="870"/>
    </location>
</feature>
<feature type="compositionally biased region" description="Basic and acidic residues" evidence="1">
    <location>
        <begin position="59"/>
        <end position="77"/>
    </location>
</feature>
<gene>
    <name evidence="2" type="ORF">EJ08DRAFT_454416</name>
</gene>
<feature type="compositionally biased region" description="Basic and acidic residues" evidence="1">
    <location>
        <begin position="232"/>
        <end position="245"/>
    </location>
</feature>
<dbReference type="OrthoDB" id="10258692at2759"/>
<evidence type="ECO:0000256" key="1">
    <source>
        <dbReference type="SAM" id="MobiDB-lite"/>
    </source>
</evidence>
<feature type="compositionally biased region" description="Polar residues" evidence="1">
    <location>
        <begin position="369"/>
        <end position="411"/>
    </location>
</feature>
<name>A0A9P4NIW6_9PEZI</name>
<feature type="compositionally biased region" description="Basic and acidic residues" evidence="1">
    <location>
        <begin position="1"/>
        <end position="14"/>
    </location>
</feature>
<reference evidence="2" key="1">
    <citation type="journal article" date="2020" name="Stud. Mycol.">
        <title>101 Dothideomycetes genomes: a test case for predicting lifestyles and emergence of pathogens.</title>
        <authorList>
            <person name="Haridas S."/>
            <person name="Albert R."/>
            <person name="Binder M."/>
            <person name="Bloem J."/>
            <person name="Labutti K."/>
            <person name="Salamov A."/>
            <person name="Andreopoulos B."/>
            <person name="Baker S."/>
            <person name="Barry K."/>
            <person name="Bills G."/>
            <person name="Bluhm B."/>
            <person name="Cannon C."/>
            <person name="Castanera R."/>
            <person name="Culley D."/>
            <person name="Daum C."/>
            <person name="Ezra D."/>
            <person name="Gonzalez J."/>
            <person name="Henrissat B."/>
            <person name="Kuo A."/>
            <person name="Liang C."/>
            <person name="Lipzen A."/>
            <person name="Lutzoni F."/>
            <person name="Magnuson J."/>
            <person name="Mondo S."/>
            <person name="Nolan M."/>
            <person name="Ohm R."/>
            <person name="Pangilinan J."/>
            <person name="Park H.-J."/>
            <person name="Ramirez L."/>
            <person name="Alfaro M."/>
            <person name="Sun H."/>
            <person name="Tritt A."/>
            <person name="Yoshinaga Y."/>
            <person name="Zwiers L.-H."/>
            <person name="Turgeon B."/>
            <person name="Goodwin S."/>
            <person name="Spatafora J."/>
            <person name="Crous P."/>
            <person name="Grigoriev I."/>
        </authorList>
    </citation>
    <scope>NUCLEOTIDE SEQUENCE</scope>
    <source>
        <strain evidence="2">CBS 130266</strain>
    </source>
</reference>
<dbReference type="AlphaFoldDB" id="A0A9P4NIW6"/>
<evidence type="ECO:0000313" key="3">
    <source>
        <dbReference type="Proteomes" id="UP000800235"/>
    </source>
</evidence>
<accession>A0A9P4NIW6</accession>
<feature type="compositionally biased region" description="Basic and acidic residues" evidence="1">
    <location>
        <begin position="505"/>
        <end position="526"/>
    </location>
</feature>
<proteinExistence type="predicted"/>
<protein>
    <submittedName>
        <fullName evidence="2">Uncharacterized protein</fullName>
    </submittedName>
</protein>